<protein>
    <submittedName>
        <fullName evidence="3">Late embryogenesis abundant protein</fullName>
    </submittedName>
</protein>
<feature type="transmembrane region" description="Helical" evidence="2">
    <location>
        <begin position="38"/>
        <end position="61"/>
    </location>
</feature>
<dbReference type="OrthoDB" id="1894389at2759"/>
<gene>
    <name evidence="3" type="ORF">TorRG33x02_129730</name>
</gene>
<dbReference type="AlphaFoldDB" id="A0A2P5F046"/>
<comment type="caution">
    <text evidence="3">The sequence shown here is derived from an EMBL/GenBank/DDBJ whole genome shotgun (WGS) entry which is preliminary data.</text>
</comment>
<dbReference type="EMBL" id="JXTC01000076">
    <property type="protein sequence ID" value="PON91157.1"/>
    <property type="molecule type" value="Genomic_DNA"/>
</dbReference>
<dbReference type="PANTHER" id="PTHR31852">
    <property type="entry name" value="LATE EMBRYOGENESIS ABUNDANT (LEA) HYDROXYPROLINE-RICH GLYCOPROTEIN FAMILY"/>
    <property type="match status" value="1"/>
</dbReference>
<keyword evidence="2" id="KW-0472">Membrane</keyword>
<name>A0A2P5F046_TREOI</name>
<evidence type="ECO:0000313" key="3">
    <source>
        <dbReference type="EMBL" id="PON91157.1"/>
    </source>
</evidence>
<dbReference type="InterPro" id="IPR055301">
    <property type="entry name" value="Lea14-like_2"/>
</dbReference>
<evidence type="ECO:0000313" key="4">
    <source>
        <dbReference type="Proteomes" id="UP000237000"/>
    </source>
</evidence>
<organism evidence="3 4">
    <name type="scientific">Trema orientale</name>
    <name type="common">Charcoal tree</name>
    <name type="synonym">Celtis orientalis</name>
    <dbReference type="NCBI Taxonomy" id="63057"/>
    <lineage>
        <taxon>Eukaryota</taxon>
        <taxon>Viridiplantae</taxon>
        <taxon>Streptophyta</taxon>
        <taxon>Embryophyta</taxon>
        <taxon>Tracheophyta</taxon>
        <taxon>Spermatophyta</taxon>
        <taxon>Magnoliopsida</taxon>
        <taxon>eudicotyledons</taxon>
        <taxon>Gunneridae</taxon>
        <taxon>Pentapetalae</taxon>
        <taxon>rosids</taxon>
        <taxon>fabids</taxon>
        <taxon>Rosales</taxon>
        <taxon>Cannabaceae</taxon>
        <taxon>Trema</taxon>
    </lineage>
</organism>
<keyword evidence="2" id="KW-1133">Transmembrane helix</keyword>
<keyword evidence="4" id="KW-1185">Reference proteome</keyword>
<reference evidence="4" key="1">
    <citation type="submission" date="2016-06" db="EMBL/GenBank/DDBJ databases">
        <title>Parallel loss of symbiosis genes in relatives of nitrogen-fixing non-legume Parasponia.</title>
        <authorList>
            <person name="Van Velzen R."/>
            <person name="Holmer R."/>
            <person name="Bu F."/>
            <person name="Rutten L."/>
            <person name="Van Zeijl A."/>
            <person name="Liu W."/>
            <person name="Santuari L."/>
            <person name="Cao Q."/>
            <person name="Sharma T."/>
            <person name="Shen D."/>
            <person name="Roswanjaya Y."/>
            <person name="Wardhani T."/>
            <person name="Kalhor M.S."/>
            <person name="Jansen J."/>
            <person name="Van den Hoogen J."/>
            <person name="Gungor B."/>
            <person name="Hartog M."/>
            <person name="Hontelez J."/>
            <person name="Verver J."/>
            <person name="Yang W.-C."/>
            <person name="Schijlen E."/>
            <person name="Repin R."/>
            <person name="Schilthuizen M."/>
            <person name="Schranz E."/>
            <person name="Heidstra R."/>
            <person name="Miyata K."/>
            <person name="Fedorova E."/>
            <person name="Kohlen W."/>
            <person name="Bisseling T."/>
            <person name="Smit S."/>
            <person name="Geurts R."/>
        </authorList>
    </citation>
    <scope>NUCLEOTIDE SEQUENCE [LARGE SCALE GENOMIC DNA]</scope>
    <source>
        <strain evidence="4">cv. RG33-2</strain>
    </source>
</reference>
<dbReference type="InParanoid" id="A0A2P5F046"/>
<evidence type="ECO:0000256" key="1">
    <source>
        <dbReference type="SAM" id="MobiDB-lite"/>
    </source>
</evidence>
<proteinExistence type="predicted"/>
<feature type="region of interest" description="Disordered" evidence="1">
    <location>
        <begin position="1"/>
        <end position="26"/>
    </location>
</feature>
<keyword evidence="2" id="KW-0812">Transmembrane</keyword>
<dbReference type="STRING" id="63057.A0A2P5F046"/>
<sequence length="233" mass="25608">MSELKNQVPNDNNTMRTTMIMSSPNPYKSLPRRRRIKYCGIAIAIVVVQVVILGVLALTVFRFKDPDIKFDSVTLKSLNFENSSSSPSSSSNFNINMTLKGEMLVKNGNWGEFKYDQSSDVVLTHGSIRNMGQGGVVPSGRVKMRSATRVGVELEAKFDNTSGSSSSSSDDDDDDDRVTGGDVSTGVFGVRCYVELSGKVNMLRLVKKRRIGVLDCTVTVSLARQTVQQFECQ</sequence>
<dbReference type="Proteomes" id="UP000237000">
    <property type="component" value="Unassembled WGS sequence"/>
</dbReference>
<feature type="region of interest" description="Disordered" evidence="1">
    <location>
        <begin position="159"/>
        <end position="180"/>
    </location>
</feature>
<evidence type="ECO:0000256" key="2">
    <source>
        <dbReference type="SAM" id="Phobius"/>
    </source>
</evidence>
<accession>A0A2P5F046</accession>